<feature type="region of interest" description="Disordered" evidence="11">
    <location>
        <begin position="229"/>
        <end position="262"/>
    </location>
</feature>
<keyword evidence="10" id="KW-0325">Glycoprotein</keyword>
<evidence type="ECO:0000313" key="14">
    <source>
        <dbReference type="EnsemblPlants" id="AUR62027982-RA:cds"/>
    </source>
</evidence>
<dbReference type="AlphaFoldDB" id="A0A803MET9"/>
<evidence type="ECO:0000256" key="7">
    <source>
        <dbReference type="ARBA" id="ARBA00022840"/>
    </source>
</evidence>
<feature type="compositionally biased region" description="Polar residues" evidence="11">
    <location>
        <begin position="237"/>
        <end position="256"/>
    </location>
</feature>
<evidence type="ECO:0000256" key="10">
    <source>
        <dbReference type="ARBA" id="ARBA00023180"/>
    </source>
</evidence>
<dbReference type="SUPFAM" id="SSF56112">
    <property type="entry name" value="Protein kinase-like (PK-like)"/>
    <property type="match status" value="1"/>
</dbReference>
<dbReference type="InterPro" id="IPR013210">
    <property type="entry name" value="LRR_N_plant-typ"/>
</dbReference>
<keyword evidence="15" id="KW-1185">Reference proteome</keyword>
<dbReference type="InterPro" id="IPR011009">
    <property type="entry name" value="Kinase-like_dom_sf"/>
</dbReference>
<dbReference type="FunFam" id="3.30.200.20:FF:000307">
    <property type="entry name" value="pollen receptor-like kinase 1"/>
    <property type="match status" value="1"/>
</dbReference>
<feature type="region of interest" description="Disordered" evidence="11">
    <location>
        <begin position="274"/>
        <end position="297"/>
    </location>
</feature>
<evidence type="ECO:0000256" key="1">
    <source>
        <dbReference type="ARBA" id="ARBA00004370"/>
    </source>
</evidence>
<feature type="chain" id="PRO_5030873241" description="Protein kinase domain-containing protein" evidence="12">
    <location>
        <begin position="28"/>
        <end position="625"/>
    </location>
</feature>
<keyword evidence="4 12" id="KW-0732">Signal</keyword>
<dbReference type="Pfam" id="PF00560">
    <property type="entry name" value="LRR_1"/>
    <property type="match status" value="2"/>
</dbReference>
<evidence type="ECO:0000313" key="15">
    <source>
        <dbReference type="Proteomes" id="UP000596660"/>
    </source>
</evidence>
<dbReference type="GO" id="GO:0016020">
    <property type="term" value="C:membrane"/>
    <property type="evidence" value="ECO:0007669"/>
    <property type="project" value="UniProtKB-SubCell"/>
</dbReference>
<evidence type="ECO:0000259" key="13">
    <source>
        <dbReference type="PROSITE" id="PS50011"/>
    </source>
</evidence>
<dbReference type="Gramene" id="AUR62027982-RA">
    <property type="protein sequence ID" value="AUR62027982-RA:cds"/>
    <property type="gene ID" value="AUR62027982"/>
</dbReference>
<dbReference type="Pfam" id="PF08263">
    <property type="entry name" value="LRRNT_2"/>
    <property type="match status" value="1"/>
</dbReference>
<keyword evidence="8" id="KW-1133">Transmembrane helix</keyword>
<sequence length="625" mass="69415">MASMQNQPRHSLIFLFIIFLHIAISYSASSSTDDANALLTFKKTLKDESNALSSWNLSTPPCFENRNNWVGIICSRAGNIWGLRLENMGLSGSIDVDSLVKLSKLRSISLMHNSFSGELPDFRQLRMLKALFLSYNNFEGVIPPNAFDGIRRLRKIHLSFNKFSGEIPNSLATLQKLVEVTLQGNQFQGNIPDLKSTQNLQVFNVSNNQLQGSVPANLSKFDPSNKDLCGPPLNACPPSSSSSNRKTNTAQPSPAKSSDKPVPIAIIAVGKSMVEHDEEEGPNKSTNVVNGGVGRNNKSGENVGKLTFVRDDREKFDLSDLLKASAEILGSGSFGSSYKATLNNGNSVVVKRFKQMNNVGREEFQEHMRRLGRLSHPNLLPLVAYYYRKEEKLFVSDPVQKGSLALLLHGQTRGTPTLDWPTRLKVIKGVAKGLSYLYKELACLVAPHGHLKSSNVLLNASYEPLLGDYALIPLINQETVQEMMIAYKSPEYFNNGRITKKTDVWSLGILIIEVLTGKFPASYLQQGSEVDMTIWVRSVINDGYDKNMGLTKNSEGEMQKLLNIGMACCERNVDKRLDIKEACVRLEEVRERDREDDDFHSTCASTDADHRSSRGTSEDFAVIIN</sequence>
<reference evidence="14" key="1">
    <citation type="journal article" date="2017" name="Nature">
        <title>The genome of Chenopodium quinoa.</title>
        <authorList>
            <person name="Jarvis D.E."/>
            <person name="Ho Y.S."/>
            <person name="Lightfoot D.J."/>
            <person name="Schmoeckel S.M."/>
            <person name="Li B."/>
            <person name="Borm T.J.A."/>
            <person name="Ohyanagi H."/>
            <person name="Mineta K."/>
            <person name="Michell C.T."/>
            <person name="Saber N."/>
            <person name="Kharbatia N.M."/>
            <person name="Rupper R.R."/>
            <person name="Sharp A.R."/>
            <person name="Dally N."/>
            <person name="Boughton B.A."/>
            <person name="Woo Y.H."/>
            <person name="Gao G."/>
            <person name="Schijlen E.G.W.M."/>
            <person name="Guo X."/>
            <person name="Momin A.A."/>
            <person name="Negrao S."/>
            <person name="Al-Babili S."/>
            <person name="Gehring C."/>
            <person name="Roessner U."/>
            <person name="Jung C."/>
            <person name="Murphy K."/>
            <person name="Arold S.T."/>
            <person name="Gojobori T."/>
            <person name="van der Linden C.G."/>
            <person name="van Loo E.N."/>
            <person name="Jellen E.N."/>
            <person name="Maughan P.J."/>
            <person name="Tester M."/>
        </authorList>
    </citation>
    <scope>NUCLEOTIDE SEQUENCE [LARGE SCALE GENOMIC DNA]</scope>
    <source>
        <strain evidence="14">cv. PI 614886</strain>
    </source>
</reference>
<protein>
    <recommendedName>
        <fullName evidence="13">Protein kinase domain-containing protein</fullName>
    </recommendedName>
</protein>
<dbReference type="InterPro" id="IPR000719">
    <property type="entry name" value="Prot_kinase_dom"/>
</dbReference>
<keyword evidence="7" id="KW-0067">ATP-binding</keyword>
<dbReference type="Gene3D" id="1.10.510.10">
    <property type="entry name" value="Transferase(Phosphotransferase) domain 1"/>
    <property type="match status" value="1"/>
</dbReference>
<dbReference type="Gene3D" id="3.80.10.10">
    <property type="entry name" value="Ribonuclease Inhibitor"/>
    <property type="match status" value="2"/>
</dbReference>
<dbReference type="Pfam" id="PF07714">
    <property type="entry name" value="PK_Tyr_Ser-Thr"/>
    <property type="match status" value="1"/>
</dbReference>
<dbReference type="OMA" id="RAGNIWG"/>
<evidence type="ECO:0000256" key="8">
    <source>
        <dbReference type="ARBA" id="ARBA00022989"/>
    </source>
</evidence>
<name>A0A803MET9_CHEQI</name>
<dbReference type="PANTHER" id="PTHR48007:SF67">
    <property type="entry name" value="POLLEN RECEPTOR-LIKE KINASE 1"/>
    <property type="match status" value="1"/>
</dbReference>
<feature type="region of interest" description="Disordered" evidence="11">
    <location>
        <begin position="596"/>
        <end position="618"/>
    </location>
</feature>
<accession>A0A803MET9</accession>
<feature type="signal peptide" evidence="12">
    <location>
        <begin position="1"/>
        <end position="27"/>
    </location>
</feature>
<evidence type="ECO:0000256" key="12">
    <source>
        <dbReference type="SAM" id="SignalP"/>
    </source>
</evidence>
<organism evidence="14 15">
    <name type="scientific">Chenopodium quinoa</name>
    <name type="common">Quinoa</name>
    <dbReference type="NCBI Taxonomy" id="63459"/>
    <lineage>
        <taxon>Eukaryota</taxon>
        <taxon>Viridiplantae</taxon>
        <taxon>Streptophyta</taxon>
        <taxon>Embryophyta</taxon>
        <taxon>Tracheophyta</taxon>
        <taxon>Spermatophyta</taxon>
        <taxon>Magnoliopsida</taxon>
        <taxon>eudicotyledons</taxon>
        <taxon>Gunneridae</taxon>
        <taxon>Pentapetalae</taxon>
        <taxon>Caryophyllales</taxon>
        <taxon>Chenopodiaceae</taxon>
        <taxon>Chenopodioideae</taxon>
        <taxon>Atripliceae</taxon>
        <taxon>Chenopodium</taxon>
    </lineage>
</organism>
<dbReference type="Proteomes" id="UP000596660">
    <property type="component" value="Unplaced"/>
</dbReference>
<dbReference type="Gene3D" id="3.30.200.20">
    <property type="entry name" value="Phosphorylase Kinase, domain 1"/>
    <property type="match status" value="1"/>
</dbReference>
<dbReference type="InterPro" id="IPR046959">
    <property type="entry name" value="PRK1-6/SRF4-like"/>
</dbReference>
<evidence type="ECO:0000256" key="3">
    <source>
        <dbReference type="ARBA" id="ARBA00022692"/>
    </source>
</evidence>
<comment type="subcellular location">
    <subcellularLocation>
        <location evidence="1">Membrane</location>
    </subcellularLocation>
</comment>
<keyword evidence="5" id="KW-0677">Repeat</keyword>
<evidence type="ECO:0000256" key="6">
    <source>
        <dbReference type="ARBA" id="ARBA00022741"/>
    </source>
</evidence>
<dbReference type="EnsemblPlants" id="AUR62027982-RA">
    <property type="protein sequence ID" value="AUR62027982-RA:cds"/>
    <property type="gene ID" value="AUR62027982"/>
</dbReference>
<keyword evidence="9" id="KW-0472">Membrane</keyword>
<evidence type="ECO:0000256" key="4">
    <source>
        <dbReference type="ARBA" id="ARBA00022729"/>
    </source>
</evidence>
<reference evidence="14" key="2">
    <citation type="submission" date="2021-03" db="UniProtKB">
        <authorList>
            <consortium name="EnsemblPlants"/>
        </authorList>
    </citation>
    <scope>IDENTIFICATION</scope>
</reference>
<evidence type="ECO:0000256" key="2">
    <source>
        <dbReference type="ARBA" id="ARBA00022614"/>
    </source>
</evidence>
<dbReference type="FunFam" id="3.80.10.10:FF:000400">
    <property type="entry name" value="Nuclear pore complex protein NUP107"/>
    <property type="match status" value="1"/>
</dbReference>
<dbReference type="SUPFAM" id="SSF52058">
    <property type="entry name" value="L domain-like"/>
    <property type="match status" value="1"/>
</dbReference>
<evidence type="ECO:0000256" key="9">
    <source>
        <dbReference type="ARBA" id="ARBA00023136"/>
    </source>
</evidence>
<feature type="domain" description="Protein kinase" evidence="13">
    <location>
        <begin position="323"/>
        <end position="589"/>
    </location>
</feature>
<dbReference type="GO" id="GO:0005524">
    <property type="term" value="F:ATP binding"/>
    <property type="evidence" value="ECO:0007669"/>
    <property type="project" value="UniProtKB-KW"/>
</dbReference>
<dbReference type="GO" id="GO:0004672">
    <property type="term" value="F:protein kinase activity"/>
    <property type="evidence" value="ECO:0007669"/>
    <property type="project" value="InterPro"/>
</dbReference>
<dbReference type="PROSITE" id="PS50011">
    <property type="entry name" value="PROTEIN_KINASE_DOM"/>
    <property type="match status" value="1"/>
</dbReference>
<dbReference type="InterPro" id="IPR032675">
    <property type="entry name" value="LRR_dom_sf"/>
</dbReference>
<keyword evidence="2" id="KW-0433">Leucine-rich repeat</keyword>
<dbReference type="PANTHER" id="PTHR48007">
    <property type="entry name" value="LEUCINE-RICH REPEAT RECEPTOR-LIKE PROTEIN KINASE PXC1"/>
    <property type="match status" value="1"/>
</dbReference>
<dbReference type="InterPro" id="IPR001611">
    <property type="entry name" value="Leu-rich_rpt"/>
</dbReference>
<evidence type="ECO:0000256" key="11">
    <source>
        <dbReference type="SAM" id="MobiDB-lite"/>
    </source>
</evidence>
<keyword evidence="3" id="KW-0812">Transmembrane</keyword>
<dbReference type="InterPro" id="IPR001245">
    <property type="entry name" value="Ser-Thr/Tyr_kinase_cat_dom"/>
</dbReference>
<proteinExistence type="predicted"/>
<keyword evidence="6" id="KW-0547">Nucleotide-binding</keyword>
<evidence type="ECO:0000256" key="5">
    <source>
        <dbReference type="ARBA" id="ARBA00022737"/>
    </source>
</evidence>